<keyword evidence="1" id="KW-0812">Transmembrane</keyword>
<dbReference type="InterPro" id="IPR019088">
    <property type="entry name" value="CHP02186-rel_TM"/>
</dbReference>
<proteinExistence type="predicted"/>
<feature type="transmembrane region" description="Helical" evidence="1">
    <location>
        <begin position="240"/>
        <end position="261"/>
    </location>
</feature>
<dbReference type="NCBIfam" id="TIGR02186">
    <property type="entry name" value="alph_Pro_TM"/>
    <property type="match status" value="1"/>
</dbReference>
<sequence>MRWIAAWIVTLLTLVTAAAQEDAAEPSRPPENIQIGLSTDHVLITSDFSGANLTIFGALENLDPTIATRGRYDVIVVLEGPTRAVRVREKERVVGMWINTRSQDYLGVPISYSLASTRPLQDITGGDRYRQLSLGSQYIYLRPDEEGASVANLALFTQALRDAKRANGSYTEIAGGVEFLSRTLFRATLRLAPNVPVGTHRARAFLFRNGEFMKESSAILSIRKAGFEQQVFTISREYGMFYGIFAVLLAVFIGWIGSMVFQRKT</sequence>
<comment type="caution">
    <text evidence="3">The sequence shown here is derived from an EMBL/GenBank/DDBJ whole genome shotgun (WGS) entry which is preliminary data.</text>
</comment>
<accession>A0A8J3DFJ9</accession>
<protein>
    <recommendedName>
        <fullName evidence="5">TIGR02186 family protein</fullName>
    </recommendedName>
</protein>
<reference evidence="3" key="2">
    <citation type="submission" date="2020-09" db="EMBL/GenBank/DDBJ databases">
        <authorList>
            <person name="Sun Q."/>
            <person name="Kim S."/>
        </authorList>
    </citation>
    <scope>NUCLEOTIDE SEQUENCE</scope>
    <source>
        <strain evidence="3">KCTC 42097</strain>
    </source>
</reference>
<keyword evidence="4" id="KW-1185">Reference proteome</keyword>
<feature type="chain" id="PRO_5035324590" description="TIGR02186 family protein" evidence="2">
    <location>
        <begin position="20"/>
        <end position="265"/>
    </location>
</feature>
<evidence type="ECO:0000313" key="3">
    <source>
        <dbReference type="EMBL" id="GHC66519.1"/>
    </source>
</evidence>
<keyword evidence="2" id="KW-0732">Signal</keyword>
<organism evidence="3 4">
    <name type="scientific">Limoniibacter endophyticus</name>
    <dbReference type="NCBI Taxonomy" id="1565040"/>
    <lineage>
        <taxon>Bacteria</taxon>
        <taxon>Pseudomonadati</taxon>
        <taxon>Pseudomonadota</taxon>
        <taxon>Alphaproteobacteria</taxon>
        <taxon>Hyphomicrobiales</taxon>
        <taxon>Bartonellaceae</taxon>
        <taxon>Limoniibacter</taxon>
    </lineage>
</organism>
<keyword evidence="1" id="KW-0472">Membrane</keyword>
<gene>
    <name evidence="3" type="ORF">GCM10010136_09680</name>
</gene>
<evidence type="ECO:0000256" key="1">
    <source>
        <dbReference type="SAM" id="Phobius"/>
    </source>
</evidence>
<dbReference type="EMBL" id="BMZO01000003">
    <property type="protein sequence ID" value="GHC66519.1"/>
    <property type="molecule type" value="Genomic_DNA"/>
</dbReference>
<dbReference type="AlphaFoldDB" id="A0A8J3DFJ9"/>
<name>A0A8J3DFJ9_9HYPH</name>
<evidence type="ECO:0000256" key="2">
    <source>
        <dbReference type="SAM" id="SignalP"/>
    </source>
</evidence>
<reference evidence="3" key="1">
    <citation type="journal article" date="2014" name="Int. J. Syst. Evol. Microbiol.">
        <title>Complete genome sequence of Corynebacterium casei LMG S-19264T (=DSM 44701T), isolated from a smear-ripened cheese.</title>
        <authorList>
            <consortium name="US DOE Joint Genome Institute (JGI-PGF)"/>
            <person name="Walter F."/>
            <person name="Albersmeier A."/>
            <person name="Kalinowski J."/>
            <person name="Ruckert C."/>
        </authorList>
    </citation>
    <scope>NUCLEOTIDE SEQUENCE</scope>
    <source>
        <strain evidence="3">KCTC 42097</strain>
    </source>
</reference>
<feature type="signal peptide" evidence="2">
    <location>
        <begin position="1"/>
        <end position="19"/>
    </location>
</feature>
<evidence type="ECO:0008006" key="5">
    <source>
        <dbReference type="Google" id="ProtNLM"/>
    </source>
</evidence>
<evidence type="ECO:0000313" key="4">
    <source>
        <dbReference type="Proteomes" id="UP000641137"/>
    </source>
</evidence>
<dbReference type="RefSeq" id="WP_189488475.1">
    <property type="nucleotide sequence ID" value="NZ_BMZO01000003.1"/>
</dbReference>
<dbReference type="Pfam" id="PF09608">
    <property type="entry name" value="Alph_Pro_TM"/>
    <property type="match status" value="1"/>
</dbReference>
<keyword evidence="1" id="KW-1133">Transmembrane helix</keyword>
<dbReference type="Proteomes" id="UP000641137">
    <property type="component" value="Unassembled WGS sequence"/>
</dbReference>